<comment type="caution">
    <text evidence="2">The sequence shown here is derived from an EMBL/GenBank/DDBJ whole genome shotgun (WGS) entry which is preliminary data.</text>
</comment>
<dbReference type="Proteomes" id="UP001153709">
    <property type="component" value="Unassembled WGS sequence"/>
</dbReference>
<proteinExistence type="predicted"/>
<gene>
    <name evidence="2" type="ORF">DIABBA_LOCUS147</name>
</gene>
<evidence type="ECO:0000313" key="3">
    <source>
        <dbReference type="Proteomes" id="UP001153709"/>
    </source>
</evidence>
<dbReference type="InterPro" id="IPR056335">
    <property type="entry name" value="BBS7_hairpin"/>
</dbReference>
<organism evidence="2 3">
    <name type="scientific">Diabrotica balteata</name>
    <name type="common">Banded cucumber beetle</name>
    <dbReference type="NCBI Taxonomy" id="107213"/>
    <lineage>
        <taxon>Eukaryota</taxon>
        <taxon>Metazoa</taxon>
        <taxon>Ecdysozoa</taxon>
        <taxon>Arthropoda</taxon>
        <taxon>Hexapoda</taxon>
        <taxon>Insecta</taxon>
        <taxon>Pterygota</taxon>
        <taxon>Neoptera</taxon>
        <taxon>Endopterygota</taxon>
        <taxon>Coleoptera</taxon>
        <taxon>Polyphaga</taxon>
        <taxon>Cucujiformia</taxon>
        <taxon>Chrysomeloidea</taxon>
        <taxon>Chrysomelidae</taxon>
        <taxon>Galerucinae</taxon>
        <taxon>Diabroticina</taxon>
        <taxon>Diabroticites</taxon>
        <taxon>Diabrotica</taxon>
    </lineage>
</organism>
<sequence length="59" mass="7258">MLFNRTVYFVFRYVNGLYTDYYKFKGLNIKQKAEQLKALLKDYDYEKVIEFFRPGEKNT</sequence>
<evidence type="ECO:0000313" key="2">
    <source>
        <dbReference type="EMBL" id="CAH1234165.1"/>
    </source>
</evidence>
<keyword evidence="3" id="KW-1185">Reference proteome</keyword>
<evidence type="ECO:0000259" key="1">
    <source>
        <dbReference type="Pfam" id="PF23349"/>
    </source>
</evidence>
<reference evidence="2" key="1">
    <citation type="submission" date="2022-01" db="EMBL/GenBank/DDBJ databases">
        <authorList>
            <person name="King R."/>
        </authorList>
    </citation>
    <scope>NUCLEOTIDE SEQUENCE</scope>
</reference>
<dbReference type="Pfam" id="PF23349">
    <property type="entry name" value="BBS7_hp"/>
    <property type="match status" value="1"/>
</dbReference>
<feature type="domain" description="BBS7 helical hairpin" evidence="1">
    <location>
        <begin position="9"/>
        <end position="52"/>
    </location>
</feature>
<accession>A0A9P0DXA5</accession>
<name>A0A9P0DXA5_DIABA</name>
<dbReference type="AlphaFoldDB" id="A0A9P0DXA5"/>
<dbReference type="EMBL" id="CAKJVB030000334">
    <property type="protein sequence ID" value="CAH1234165.1"/>
    <property type="molecule type" value="Genomic_DNA"/>
</dbReference>
<protein>
    <recommendedName>
        <fullName evidence="1">BBS7 helical hairpin domain-containing protein</fullName>
    </recommendedName>
</protein>